<comment type="caution">
    <text evidence="13">The sequence shown here is derived from an EMBL/GenBank/DDBJ whole genome shotgun (WGS) entry which is preliminary data.</text>
</comment>
<feature type="domain" description="Glycosyltransferase family 28 N-terminal" evidence="11">
    <location>
        <begin position="6"/>
        <end position="146"/>
    </location>
</feature>
<dbReference type="GO" id="GO:0050511">
    <property type="term" value="F:undecaprenyldiphospho-muramoylpentapeptide beta-N-acetylglucosaminyltransferase activity"/>
    <property type="evidence" value="ECO:0007669"/>
    <property type="project" value="UniProtKB-UniRule"/>
</dbReference>
<keyword evidence="7 10" id="KW-0472">Membrane</keyword>
<protein>
    <recommendedName>
        <fullName evidence="10">UDP-N-acetylglucosamine--N-acetylmuramyl-(pentapeptide) pyrophosphoryl-undecaprenol N-acetylglucosamine transferase</fullName>
        <ecNumber evidence="10">2.4.1.227</ecNumber>
    </recommendedName>
    <alternativeName>
        <fullName evidence="10">Undecaprenyl-PP-MurNAc-pentapeptide-UDPGlcNAc GlcNAc transferase</fullName>
    </alternativeName>
</protein>
<comment type="catalytic activity">
    <reaction evidence="10">
        <text>di-trans,octa-cis-undecaprenyl diphospho-N-acetyl-alpha-D-muramoyl-L-alanyl-D-glutamyl-meso-2,6-diaminopimeloyl-D-alanyl-D-alanine + UDP-N-acetyl-alpha-D-glucosamine = di-trans,octa-cis-undecaprenyl diphospho-[N-acetyl-alpha-D-glucosaminyl-(1-&gt;4)]-N-acetyl-alpha-D-muramoyl-L-alanyl-D-glutamyl-meso-2,6-diaminopimeloyl-D-alanyl-D-alanine + UDP + H(+)</text>
        <dbReference type="Rhea" id="RHEA:31227"/>
        <dbReference type="ChEBI" id="CHEBI:15378"/>
        <dbReference type="ChEBI" id="CHEBI:57705"/>
        <dbReference type="ChEBI" id="CHEBI:58223"/>
        <dbReference type="ChEBI" id="CHEBI:61387"/>
        <dbReference type="ChEBI" id="CHEBI:61388"/>
        <dbReference type="EC" id="2.4.1.227"/>
    </reaction>
</comment>
<dbReference type="GO" id="GO:0071555">
    <property type="term" value="P:cell wall organization"/>
    <property type="evidence" value="ECO:0007669"/>
    <property type="project" value="UniProtKB-KW"/>
</dbReference>
<keyword evidence="5 10" id="KW-0133">Cell shape</keyword>
<dbReference type="InterPro" id="IPR004276">
    <property type="entry name" value="GlycoTrans_28_N"/>
</dbReference>
<evidence type="ECO:0000256" key="6">
    <source>
        <dbReference type="ARBA" id="ARBA00022984"/>
    </source>
</evidence>
<name>A0A5D4KHH1_9BACI</name>
<dbReference type="Pfam" id="PF04101">
    <property type="entry name" value="Glyco_tran_28_C"/>
    <property type="match status" value="1"/>
</dbReference>
<feature type="binding site" evidence="10">
    <location>
        <position position="168"/>
    </location>
    <ligand>
        <name>UDP-N-acetyl-alpha-D-glucosamine</name>
        <dbReference type="ChEBI" id="CHEBI:57705"/>
    </ligand>
</feature>
<feature type="binding site" evidence="10">
    <location>
        <begin position="13"/>
        <end position="15"/>
    </location>
    <ligand>
        <name>UDP-N-acetyl-alpha-D-glucosamine</name>
        <dbReference type="ChEBI" id="CHEBI:57705"/>
    </ligand>
</feature>
<feature type="binding site" evidence="10">
    <location>
        <position position="292"/>
    </location>
    <ligand>
        <name>UDP-N-acetyl-alpha-D-glucosamine</name>
        <dbReference type="ChEBI" id="CHEBI:57705"/>
    </ligand>
</feature>
<dbReference type="EC" id="2.4.1.227" evidence="10"/>
<keyword evidence="2 10" id="KW-0132">Cell division</keyword>
<dbReference type="Gene3D" id="3.40.50.2000">
    <property type="entry name" value="Glycogen Phosphorylase B"/>
    <property type="match status" value="2"/>
</dbReference>
<keyword evidence="3 10" id="KW-0328">Glycosyltransferase</keyword>
<dbReference type="GO" id="GO:0008360">
    <property type="term" value="P:regulation of cell shape"/>
    <property type="evidence" value="ECO:0007669"/>
    <property type="project" value="UniProtKB-KW"/>
</dbReference>
<proteinExistence type="inferred from homology"/>
<dbReference type="HAMAP" id="MF_00033">
    <property type="entry name" value="MurG"/>
    <property type="match status" value="1"/>
</dbReference>
<dbReference type="Pfam" id="PF03033">
    <property type="entry name" value="Glyco_transf_28"/>
    <property type="match status" value="1"/>
</dbReference>
<comment type="function">
    <text evidence="10">Cell wall formation. Catalyzes the transfer of a GlcNAc subunit on undecaprenyl-pyrophosphoryl-MurNAc-pentapeptide (lipid intermediate I) to form undecaprenyl-pyrophosphoryl-MurNAc-(pentapeptide)GlcNAc (lipid intermediate II).</text>
</comment>
<evidence type="ECO:0000256" key="10">
    <source>
        <dbReference type="HAMAP-Rule" id="MF_00033"/>
    </source>
</evidence>
<evidence type="ECO:0000256" key="3">
    <source>
        <dbReference type="ARBA" id="ARBA00022676"/>
    </source>
</evidence>
<dbReference type="EMBL" id="VTEH01000003">
    <property type="protein sequence ID" value="TYR76668.1"/>
    <property type="molecule type" value="Genomic_DNA"/>
</dbReference>
<dbReference type="CDD" id="cd03785">
    <property type="entry name" value="GT28_MurG"/>
    <property type="match status" value="1"/>
</dbReference>
<dbReference type="SUPFAM" id="SSF53756">
    <property type="entry name" value="UDP-Glycosyltransferase/glycogen phosphorylase"/>
    <property type="match status" value="1"/>
</dbReference>
<evidence type="ECO:0000259" key="12">
    <source>
        <dbReference type="Pfam" id="PF04101"/>
    </source>
</evidence>
<dbReference type="InterPro" id="IPR007235">
    <property type="entry name" value="Glyco_trans_28_C"/>
</dbReference>
<comment type="pathway">
    <text evidence="10">Cell wall biogenesis; peptidoglycan biosynthesis.</text>
</comment>
<keyword evidence="4 10" id="KW-0808">Transferase</keyword>
<gene>
    <name evidence="10" type="primary">murG</name>
    <name evidence="13" type="ORF">FZC79_06895</name>
</gene>
<dbReference type="GO" id="GO:0051991">
    <property type="term" value="F:UDP-N-acetyl-D-glucosamine:N-acetylmuramoyl-L-alanyl-D-glutamyl-meso-2,6-diaminopimelyl-D-alanyl-D-alanine-diphosphoundecaprenol 4-beta-N-acetylglucosaminlytransferase activity"/>
    <property type="evidence" value="ECO:0007669"/>
    <property type="project" value="RHEA"/>
</dbReference>
<feature type="domain" description="Glycosyl transferase family 28 C-terminal" evidence="12">
    <location>
        <begin position="192"/>
        <end position="340"/>
    </location>
</feature>
<dbReference type="GO" id="GO:0005886">
    <property type="term" value="C:plasma membrane"/>
    <property type="evidence" value="ECO:0007669"/>
    <property type="project" value="UniProtKB-SubCell"/>
</dbReference>
<comment type="similarity">
    <text evidence="10">Belongs to the glycosyltransferase 28 family. MurG subfamily.</text>
</comment>
<evidence type="ECO:0000256" key="7">
    <source>
        <dbReference type="ARBA" id="ARBA00023136"/>
    </source>
</evidence>
<evidence type="ECO:0000259" key="11">
    <source>
        <dbReference type="Pfam" id="PF03033"/>
    </source>
</evidence>
<dbReference type="GO" id="GO:0009252">
    <property type="term" value="P:peptidoglycan biosynthetic process"/>
    <property type="evidence" value="ECO:0007669"/>
    <property type="project" value="UniProtKB-UniRule"/>
</dbReference>
<sequence length="357" mass="39909">MMSKHILFTGGGSAGHVTVNAALIPFFIKQGWKVSYIGSKDGIENEIITEQFPEIPYRGISSGKLRRYFSWKNFSDPFKVMKGLMEAKGVIKKTRPDVIFSKGGFVSVPVVMAAKMSGIPTAIHESDFTPGLANKLAVPFATRIFTTFPETLNSMPADKSICAGAIIREELFSGDKAEGKRITGFYDNKPILMIMGGSLGSRKINEAVRKNLDELLKSYQIVHLCGKGNLDTSLEQKGYKQYEYVSTELPHFLDMTDFVISRAGSNSIFEFLALKKPMLLIPLSREASRGDQIINADSFVKQGIALKLEEEELSPETFKHNLDELERRSEEMILAMEKNKSSYTIEDMFNELSRLSK</sequence>
<dbReference type="AlphaFoldDB" id="A0A5D4KHH1"/>
<evidence type="ECO:0000256" key="1">
    <source>
        <dbReference type="ARBA" id="ARBA00022475"/>
    </source>
</evidence>
<dbReference type="UniPathway" id="UPA00219"/>
<evidence type="ECO:0000256" key="8">
    <source>
        <dbReference type="ARBA" id="ARBA00023306"/>
    </source>
</evidence>
<dbReference type="InterPro" id="IPR006009">
    <property type="entry name" value="GlcNAc_MurG"/>
</dbReference>
<reference evidence="13 14" key="1">
    <citation type="submission" date="2019-08" db="EMBL/GenBank/DDBJ databases">
        <title>Bacillus genomes from the desert of Cuatro Cienegas, Coahuila.</title>
        <authorList>
            <person name="Olmedo-Alvarez G."/>
        </authorList>
    </citation>
    <scope>NUCLEOTIDE SEQUENCE [LARGE SCALE GENOMIC DNA]</scope>
    <source>
        <strain evidence="13 14">CH40_1T</strain>
    </source>
</reference>
<evidence type="ECO:0000256" key="5">
    <source>
        <dbReference type="ARBA" id="ARBA00022960"/>
    </source>
</evidence>
<dbReference type="GO" id="GO:0051301">
    <property type="term" value="P:cell division"/>
    <property type="evidence" value="ECO:0007669"/>
    <property type="project" value="UniProtKB-KW"/>
</dbReference>
<comment type="subcellular location">
    <subcellularLocation>
        <location evidence="10">Cell membrane</location>
        <topology evidence="10">Peripheral membrane protein</topology>
        <orientation evidence="10">Cytoplasmic side</orientation>
    </subcellularLocation>
</comment>
<organism evidence="13 14">
    <name type="scientific">Rossellomorea vietnamensis</name>
    <dbReference type="NCBI Taxonomy" id="218284"/>
    <lineage>
        <taxon>Bacteria</taxon>
        <taxon>Bacillati</taxon>
        <taxon>Bacillota</taxon>
        <taxon>Bacilli</taxon>
        <taxon>Bacillales</taxon>
        <taxon>Bacillaceae</taxon>
        <taxon>Rossellomorea</taxon>
    </lineage>
</organism>
<dbReference type="NCBIfam" id="NF009102">
    <property type="entry name" value="PRK12446.1"/>
    <property type="match status" value="1"/>
</dbReference>
<accession>A0A5D4KHH1</accession>
<keyword evidence="6 10" id="KW-0573">Peptidoglycan synthesis</keyword>
<comment type="caution">
    <text evidence="10">Lacks conserved residue(s) required for the propagation of feature annotation.</text>
</comment>
<keyword evidence="8 10" id="KW-0131">Cell cycle</keyword>
<feature type="binding site" evidence="10">
    <location>
        <position position="198"/>
    </location>
    <ligand>
        <name>UDP-N-acetyl-alpha-D-glucosamine</name>
        <dbReference type="ChEBI" id="CHEBI:57705"/>
    </ligand>
</feature>
<evidence type="ECO:0000256" key="2">
    <source>
        <dbReference type="ARBA" id="ARBA00022618"/>
    </source>
</evidence>
<dbReference type="Proteomes" id="UP000323317">
    <property type="component" value="Unassembled WGS sequence"/>
</dbReference>
<evidence type="ECO:0000313" key="14">
    <source>
        <dbReference type="Proteomes" id="UP000323317"/>
    </source>
</evidence>
<evidence type="ECO:0000256" key="4">
    <source>
        <dbReference type="ARBA" id="ARBA00022679"/>
    </source>
</evidence>
<evidence type="ECO:0000313" key="13">
    <source>
        <dbReference type="EMBL" id="TYR76668.1"/>
    </source>
</evidence>
<dbReference type="PANTHER" id="PTHR21015">
    <property type="entry name" value="UDP-N-ACETYLGLUCOSAMINE--N-ACETYLMURAMYL-(PENTAPEPTIDE) PYROPHOSPHORYL-UNDECAPRENOL N-ACETYLGLUCOSAMINE TRANSFERASE 1"/>
    <property type="match status" value="1"/>
</dbReference>
<dbReference type="PANTHER" id="PTHR21015:SF27">
    <property type="entry name" value="UDP-N-ACETYLGLUCOSAMINE--N-ACETYLMURAMYL-(PENTAPEPTIDE) PYROPHOSPHORYL-UNDECAPRENOL N-ACETYLGLUCOSAMINE TRANSFERASE"/>
    <property type="match status" value="1"/>
</dbReference>
<keyword evidence="9 10" id="KW-0961">Cell wall biogenesis/degradation</keyword>
<evidence type="ECO:0000256" key="9">
    <source>
        <dbReference type="ARBA" id="ARBA00023316"/>
    </source>
</evidence>
<keyword evidence="1 10" id="KW-1003">Cell membrane</keyword>
<dbReference type="GO" id="GO:0005975">
    <property type="term" value="P:carbohydrate metabolic process"/>
    <property type="evidence" value="ECO:0007669"/>
    <property type="project" value="InterPro"/>
</dbReference>